<dbReference type="RefSeq" id="WP_106715604.1">
    <property type="nucleotide sequence ID" value="NZ_JACHXT010000004.1"/>
</dbReference>
<dbReference type="Gene3D" id="3.10.450.50">
    <property type="match status" value="1"/>
</dbReference>
<proteinExistence type="predicted"/>
<dbReference type="OrthoDB" id="8375282at2"/>
<dbReference type="SUPFAM" id="SSF54427">
    <property type="entry name" value="NTF2-like"/>
    <property type="match status" value="1"/>
</dbReference>
<dbReference type="AlphaFoldDB" id="A0A2P7B1E4"/>
<dbReference type="EMBL" id="PGGN01000001">
    <property type="protein sequence ID" value="PSH60289.1"/>
    <property type="molecule type" value="Genomic_DNA"/>
</dbReference>
<evidence type="ECO:0000259" key="1">
    <source>
        <dbReference type="Pfam" id="PF13474"/>
    </source>
</evidence>
<dbReference type="InterPro" id="IPR032710">
    <property type="entry name" value="NTF2-like_dom_sf"/>
</dbReference>
<keyword evidence="3" id="KW-1185">Reference proteome</keyword>
<organism evidence="2 3">
    <name type="scientific">Phyllobacterium endophyticum</name>
    <dbReference type="NCBI Taxonomy" id="1149773"/>
    <lineage>
        <taxon>Bacteria</taxon>
        <taxon>Pseudomonadati</taxon>
        <taxon>Pseudomonadota</taxon>
        <taxon>Alphaproteobacteria</taxon>
        <taxon>Hyphomicrobiales</taxon>
        <taxon>Phyllobacteriaceae</taxon>
        <taxon>Phyllobacterium</taxon>
    </lineage>
</organism>
<accession>A0A2P7B1E4</accession>
<evidence type="ECO:0000313" key="3">
    <source>
        <dbReference type="Proteomes" id="UP000241158"/>
    </source>
</evidence>
<evidence type="ECO:0000313" key="2">
    <source>
        <dbReference type="EMBL" id="PSH60289.1"/>
    </source>
</evidence>
<name>A0A2P7B1E4_9HYPH</name>
<protein>
    <recommendedName>
        <fullName evidence="1">SnoaL-like domain-containing protein</fullName>
    </recommendedName>
</protein>
<gene>
    <name evidence="2" type="ORF">CU100_06255</name>
</gene>
<feature type="domain" description="SnoaL-like" evidence="1">
    <location>
        <begin position="22"/>
        <end position="138"/>
    </location>
</feature>
<dbReference type="InterPro" id="IPR037401">
    <property type="entry name" value="SnoaL-like"/>
</dbReference>
<reference evidence="3" key="1">
    <citation type="submission" date="2017-11" db="EMBL/GenBank/DDBJ databases">
        <authorList>
            <person name="Kuznetsova I."/>
            <person name="Sazanova A."/>
            <person name="Chirak E."/>
            <person name="Safronova V."/>
            <person name="Willems A."/>
        </authorList>
    </citation>
    <scope>NUCLEOTIDE SEQUENCE [LARGE SCALE GENOMIC DNA]</scope>
    <source>
        <strain evidence="3">PEPV15</strain>
    </source>
</reference>
<comment type="caution">
    <text evidence="2">The sequence shown here is derived from an EMBL/GenBank/DDBJ whole genome shotgun (WGS) entry which is preliminary data.</text>
</comment>
<sequence length="160" mass="17942">MTEHLLQISGDEPQAGDGSPLDAITGFYRAFNARDMNALATSWLDDERASMDNPIGGIRLGWNAIREGYSILFEGKAEVKVAFEAHSTQGGQDWHLFVGRERGFCRTPEANLELRIRTSRLFIRVDGNWRQFHHHGSIEEPALLAEYQRMIFGAPLSAPA</sequence>
<dbReference type="Proteomes" id="UP000241158">
    <property type="component" value="Unassembled WGS sequence"/>
</dbReference>
<dbReference type="Pfam" id="PF13474">
    <property type="entry name" value="SnoaL_3"/>
    <property type="match status" value="1"/>
</dbReference>